<accession>A0A1S3ZNL5</accession>
<protein>
    <submittedName>
        <fullName evidence="5">Late blight resistance protein homolog R1A-3</fullName>
    </submittedName>
</protein>
<reference evidence="4" key="1">
    <citation type="journal article" date="2014" name="Nat. Commun.">
        <title>The tobacco genome sequence and its comparison with those of tomato and potato.</title>
        <authorList>
            <person name="Sierro N."/>
            <person name="Battey J.N."/>
            <person name="Ouadi S."/>
            <person name="Bakaher N."/>
            <person name="Bovet L."/>
            <person name="Willig A."/>
            <person name="Goepfert S."/>
            <person name="Peitsch M.C."/>
            <person name="Ivanov N.V."/>
        </authorList>
    </citation>
    <scope>NUCLEOTIDE SEQUENCE [LARGE SCALE GENOMIC DNA]</scope>
</reference>
<dbReference type="STRING" id="4097.A0A1S3ZNL5"/>
<dbReference type="GO" id="GO:0043531">
    <property type="term" value="F:ADP binding"/>
    <property type="evidence" value="ECO:0007669"/>
    <property type="project" value="InterPro"/>
</dbReference>
<keyword evidence="3" id="KW-0611">Plant defense</keyword>
<name>A0A1S3ZNL5_TOBAC</name>
<organism evidence="4 5">
    <name type="scientific">Nicotiana tabacum</name>
    <name type="common">Common tobacco</name>
    <dbReference type="NCBI Taxonomy" id="4097"/>
    <lineage>
        <taxon>Eukaryota</taxon>
        <taxon>Viridiplantae</taxon>
        <taxon>Streptophyta</taxon>
        <taxon>Embryophyta</taxon>
        <taxon>Tracheophyta</taxon>
        <taxon>Spermatophyta</taxon>
        <taxon>Magnoliopsida</taxon>
        <taxon>eudicotyledons</taxon>
        <taxon>Gunneridae</taxon>
        <taxon>Pentapetalae</taxon>
        <taxon>asterids</taxon>
        <taxon>lamiids</taxon>
        <taxon>Solanales</taxon>
        <taxon>Solanaceae</taxon>
        <taxon>Nicotianoideae</taxon>
        <taxon>Nicotianeae</taxon>
        <taxon>Nicotiana</taxon>
    </lineage>
</organism>
<keyword evidence="1" id="KW-0677">Repeat</keyword>
<dbReference type="RefSeq" id="XP_016465889.1">
    <property type="nucleotide sequence ID" value="XM_016610403.1"/>
</dbReference>
<reference evidence="5" key="2">
    <citation type="submission" date="2025-08" db="UniProtKB">
        <authorList>
            <consortium name="RefSeq"/>
        </authorList>
    </citation>
    <scope>IDENTIFICATION</scope>
    <source>
        <tissue evidence="5">Leaf</tissue>
    </source>
</reference>
<dbReference type="InterPro" id="IPR002182">
    <property type="entry name" value="NB-ARC"/>
</dbReference>
<dbReference type="Pfam" id="PF00931">
    <property type="entry name" value="NB-ARC"/>
    <property type="match status" value="1"/>
</dbReference>
<evidence type="ECO:0000256" key="1">
    <source>
        <dbReference type="ARBA" id="ARBA00022737"/>
    </source>
</evidence>
<evidence type="ECO:0000313" key="5">
    <source>
        <dbReference type="RefSeq" id="XP_016465889.2"/>
    </source>
</evidence>
<dbReference type="InterPro" id="IPR041118">
    <property type="entry name" value="Rx_N"/>
</dbReference>
<evidence type="ECO:0000256" key="2">
    <source>
        <dbReference type="ARBA" id="ARBA00022741"/>
    </source>
</evidence>
<keyword evidence="2" id="KW-0547">Nucleotide-binding</keyword>
<dbReference type="RefSeq" id="XP_016465889.2">
    <property type="nucleotide sequence ID" value="XM_016610403.2"/>
</dbReference>
<dbReference type="Gene3D" id="1.20.5.4130">
    <property type="match status" value="1"/>
</dbReference>
<dbReference type="Proteomes" id="UP000790787">
    <property type="component" value="Chromosome 7"/>
</dbReference>
<dbReference type="OMA" id="CKVKSCY"/>
<keyword evidence="4" id="KW-1185">Reference proteome</keyword>
<dbReference type="PANTHER" id="PTHR19338:SF62">
    <property type="entry name" value="DISEASE RESISTANCE PROTEIN RGA2-LIKE"/>
    <property type="match status" value="1"/>
</dbReference>
<proteinExistence type="predicted"/>
<dbReference type="SUPFAM" id="SSF52540">
    <property type="entry name" value="P-loop containing nucleoside triphosphate hydrolases"/>
    <property type="match status" value="1"/>
</dbReference>
<dbReference type="PaxDb" id="4097-A0A1S3ZNL5"/>
<dbReference type="Pfam" id="PF18052">
    <property type="entry name" value="Rx_N"/>
    <property type="match status" value="1"/>
</dbReference>
<gene>
    <name evidence="5" type="primary">LOC107788702</name>
</gene>
<evidence type="ECO:0000256" key="3">
    <source>
        <dbReference type="ARBA" id="ARBA00022821"/>
    </source>
</evidence>
<evidence type="ECO:0000313" key="4">
    <source>
        <dbReference type="Proteomes" id="UP000790787"/>
    </source>
</evidence>
<dbReference type="GeneID" id="107788702"/>
<dbReference type="PANTHER" id="PTHR19338">
    <property type="entry name" value="TRANSLOCASE OF INNER MITOCHONDRIAL MEMBRANE 13 HOMOLOG"/>
    <property type="match status" value="1"/>
</dbReference>
<sequence length="899" mass="102462">MADVVLKFVVENLLAIIKETWKLIGGAKEDCAQLLEEVDSLKAFLEDAAHYRQSNSKQWKHFVNKVQVIVYKAEDLIDKLHIQAKQHQEKYRVLTNYAKTVKECVINIKAVLDKVKKIREENQHAFQAKPMLHFQQEIVAHGSQKETLLEETEVVGFDEETETVIKRLVEGTDDLDAIPVVGLPGLGKTTLALKIYKDSQISYHFYTTIWIKVGLQYKLTEVFLSILKVFAKLTKEHQDMNVNDLAKIIREFISKGGKCLIVLDDVWEPNVVHAIKEAFPKNKKGHRIMITTRDASVARYANAHPHSLKFLKDEESFQLLENRVFGSNVRCPEELIARGKSIAKQCSGVPLAVVVIAGALRGRTSERWWQMVKDNVGNHLINKDDPESCLKYVEMSYIHLPEKMKACFLYCGAFPQGFEIPAWKLIRLWISEGLINSELNATLEEMAEQYLNELINRNLVMVMQKRVDGLVKTCRIHDMLHQFCKMEAKSEGFFQEVCEKTDQPGLSIPDLDTSRRLLIQLPLLEAFISKEPFAEHVRSFLCFSKKHKGSEQLSDIRLLHKAFPLVRVLDIESLDFSFSNLFKELYHLRYIAISGNCASLPAFVGKFWNLQTLILNTKASTIEIKADIWNMLQLRHLHTNVPAKLTSPATQTTYGSSCLQTLSKVAPGSCGEDVLLRACNLKKVSIQGEMAEFLETNKGGFRNFAKLKFLEHLKLLNDFGRSMRKVVQLPPAFAEYLQKLNKLTLSHTKFPWSDANILARLECLEVLKLKENAFSGTTWDLDIGGCFSQLKVLFIQRADFEIWKASDLSFQRLKCLVLISCDKLEVVPFELAGVSSLQQMTLENTNKAIKSAKAIECRKRELIQESKKRKFGMDISQAPDSSKFKLMIFPPETSDCNAI</sequence>
<dbReference type="Gene3D" id="3.40.50.300">
    <property type="entry name" value="P-loop containing nucleotide triphosphate hydrolases"/>
    <property type="match status" value="1"/>
</dbReference>
<dbReference type="InterPro" id="IPR027417">
    <property type="entry name" value="P-loop_NTPase"/>
</dbReference>
<dbReference type="GO" id="GO:0006952">
    <property type="term" value="P:defense response"/>
    <property type="evidence" value="ECO:0007669"/>
    <property type="project" value="UniProtKB-KW"/>
</dbReference>
<dbReference type="OrthoDB" id="690341at2759"/>
<dbReference type="KEGG" id="nta:107788702"/>